<sequence>MMYCGAIHSILQLSWHVMVQESLSKARATILDAQQDRLNEKASTALVIRSAGNIVLEHERAGMKKFNQRTTG</sequence>
<dbReference type="Proteomes" id="UP000503251">
    <property type="component" value="Chromosome"/>
</dbReference>
<reference evidence="1 2" key="1">
    <citation type="submission" date="2019-04" db="EMBL/GenBank/DDBJ databases">
        <title>Isolation and culture of sulfate reducing bacteria from the cold seep of the South China Sea.</title>
        <authorList>
            <person name="Sun C."/>
            <person name="Liu R."/>
        </authorList>
    </citation>
    <scope>NUCLEOTIDE SEQUENCE [LARGE SCALE GENOMIC DNA]</scope>
    <source>
        <strain evidence="1 2">CS1</strain>
    </source>
</reference>
<organism evidence="1 2">
    <name type="scientific">Oceanidesulfovibrio marinus</name>
    <dbReference type="NCBI Taxonomy" id="370038"/>
    <lineage>
        <taxon>Bacteria</taxon>
        <taxon>Pseudomonadati</taxon>
        <taxon>Thermodesulfobacteriota</taxon>
        <taxon>Desulfovibrionia</taxon>
        <taxon>Desulfovibrionales</taxon>
        <taxon>Desulfovibrionaceae</taxon>
        <taxon>Oceanidesulfovibrio</taxon>
    </lineage>
</organism>
<evidence type="ECO:0000313" key="1">
    <source>
        <dbReference type="EMBL" id="QJT09469.1"/>
    </source>
</evidence>
<proteinExistence type="predicted"/>
<gene>
    <name evidence="1" type="ORF">E8L03_11190</name>
</gene>
<name>A0ABX6NFS9_9BACT</name>
<protein>
    <submittedName>
        <fullName evidence="1">Uncharacterized protein</fullName>
    </submittedName>
</protein>
<evidence type="ECO:0000313" key="2">
    <source>
        <dbReference type="Proteomes" id="UP000503251"/>
    </source>
</evidence>
<dbReference type="EMBL" id="CP039543">
    <property type="protein sequence ID" value="QJT09469.1"/>
    <property type="molecule type" value="Genomic_DNA"/>
</dbReference>
<keyword evidence="2" id="KW-1185">Reference proteome</keyword>
<accession>A0ABX6NFS9</accession>